<dbReference type="PANTHER" id="PTHR47169">
    <property type="entry name" value="OS01G0541250 PROTEIN"/>
    <property type="match status" value="1"/>
</dbReference>
<dbReference type="AlphaFoldDB" id="A0A8R7U6V6"/>
<dbReference type="Gene3D" id="3.30.420.10">
    <property type="entry name" value="Ribonuclease H-like superfamily/Ribonuclease H"/>
    <property type="match status" value="1"/>
</dbReference>
<evidence type="ECO:0000313" key="1">
    <source>
        <dbReference type="EnsemblPlants" id="TuG1812G0400001466.01.T01.cds339996"/>
    </source>
</evidence>
<sequence length="216" mass="24392">MFLAAVARPRYDDHGVMTFDGKIGIWPFIYQDFAKRRSPYRERGEEVTKVLPSVTKDVSRDYMVNKLLPAIKALWQASERGHIIHIQQDNANTHIVVNDSVFCAAAHADGWDIRLTCQPPNSPDLNILDLGFFAALHALFEKMSPGKIADIVAKVKKAYDTYPAERSNRIFLTLQSCMCEVLKQKGGNRYKVPHMRKSFLAALEMLPDVVPCDADV</sequence>
<evidence type="ECO:0000313" key="2">
    <source>
        <dbReference type="Proteomes" id="UP000015106"/>
    </source>
</evidence>
<accession>A0A8R7U6V6</accession>
<dbReference type="Gramene" id="TuG1812G0400001466.01.T01">
    <property type="protein sequence ID" value="TuG1812G0400001466.01.T01.cds339996"/>
    <property type="gene ID" value="TuG1812G0400001466.01"/>
</dbReference>
<organism evidence="1 2">
    <name type="scientific">Triticum urartu</name>
    <name type="common">Red wild einkorn</name>
    <name type="synonym">Crithodium urartu</name>
    <dbReference type="NCBI Taxonomy" id="4572"/>
    <lineage>
        <taxon>Eukaryota</taxon>
        <taxon>Viridiplantae</taxon>
        <taxon>Streptophyta</taxon>
        <taxon>Embryophyta</taxon>
        <taxon>Tracheophyta</taxon>
        <taxon>Spermatophyta</taxon>
        <taxon>Magnoliopsida</taxon>
        <taxon>Liliopsida</taxon>
        <taxon>Poales</taxon>
        <taxon>Poaceae</taxon>
        <taxon>BOP clade</taxon>
        <taxon>Pooideae</taxon>
        <taxon>Triticodae</taxon>
        <taxon>Triticeae</taxon>
        <taxon>Triticinae</taxon>
        <taxon>Triticum</taxon>
    </lineage>
</organism>
<dbReference type="Proteomes" id="UP000015106">
    <property type="component" value="Chromosome 4"/>
</dbReference>
<dbReference type="EnsemblPlants" id="TuG1812G0400001466.01.T01">
    <property type="protein sequence ID" value="TuG1812G0400001466.01.T01.cds339996"/>
    <property type="gene ID" value="TuG1812G0400001466.01"/>
</dbReference>
<dbReference type="GO" id="GO:0003676">
    <property type="term" value="F:nucleic acid binding"/>
    <property type="evidence" value="ECO:0007669"/>
    <property type="project" value="InterPro"/>
</dbReference>
<protein>
    <submittedName>
        <fullName evidence="1">Uncharacterized protein</fullName>
    </submittedName>
</protein>
<reference evidence="1" key="3">
    <citation type="submission" date="2022-06" db="UniProtKB">
        <authorList>
            <consortium name="EnsemblPlants"/>
        </authorList>
    </citation>
    <scope>IDENTIFICATION</scope>
</reference>
<dbReference type="InterPro" id="IPR036397">
    <property type="entry name" value="RNaseH_sf"/>
</dbReference>
<keyword evidence="2" id="KW-1185">Reference proteome</keyword>
<proteinExistence type="predicted"/>
<reference evidence="1" key="2">
    <citation type="submission" date="2018-03" db="EMBL/GenBank/DDBJ databases">
        <title>The Triticum urartu genome reveals the dynamic nature of wheat genome evolution.</title>
        <authorList>
            <person name="Ling H."/>
            <person name="Ma B."/>
            <person name="Shi X."/>
            <person name="Liu H."/>
            <person name="Dong L."/>
            <person name="Sun H."/>
            <person name="Cao Y."/>
            <person name="Gao Q."/>
            <person name="Zheng S."/>
            <person name="Li Y."/>
            <person name="Yu Y."/>
            <person name="Du H."/>
            <person name="Qi M."/>
            <person name="Li Y."/>
            <person name="Yu H."/>
            <person name="Cui Y."/>
            <person name="Wang N."/>
            <person name="Chen C."/>
            <person name="Wu H."/>
            <person name="Zhao Y."/>
            <person name="Zhang J."/>
            <person name="Li Y."/>
            <person name="Zhou W."/>
            <person name="Zhang B."/>
            <person name="Hu W."/>
            <person name="Eijk M."/>
            <person name="Tang J."/>
            <person name="Witsenboer H."/>
            <person name="Zhao S."/>
            <person name="Li Z."/>
            <person name="Zhang A."/>
            <person name="Wang D."/>
            <person name="Liang C."/>
        </authorList>
    </citation>
    <scope>NUCLEOTIDE SEQUENCE [LARGE SCALE GENOMIC DNA]</scope>
    <source>
        <strain evidence="1">cv. G1812</strain>
    </source>
</reference>
<dbReference type="PANTHER" id="PTHR47169:SF2">
    <property type="entry name" value="OS01G0541250 PROTEIN"/>
    <property type="match status" value="1"/>
</dbReference>
<reference evidence="2" key="1">
    <citation type="journal article" date="2013" name="Nature">
        <title>Draft genome of the wheat A-genome progenitor Triticum urartu.</title>
        <authorList>
            <person name="Ling H.Q."/>
            <person name="Zhao S."/>
            <person name="Liu D."/>
            <person name="Wang J."/>
            <person name="Sun H."/>
            <person name="Zhang C."/>
            <person name="Fan H."/>
            <person name="Li D."/>
            <person name="Dong L."/>
            <person name="Tao Y."/>
            <person name="Gao C."/>
            <person name="Wu H."/>
            <person name="Li Y."/>
            <person name="Cui Y."/>
            <person name="Guo X."/>
            <person name="Zheng S."/>
            <person name="Wang B."/>
            <person name="Yu K."/>
            <person name="Liang Q."/>
            <person name="Yang W."/>
            <person name="Lou X."/>
            <person name="Chen J."/>
            <person name="Feng M."/>
            <person name="Jian J."/>
            <person name="Zhang X."/>
            <person name="Luo G."/>
            <person name="Jiang Y."/>
            <person name="Liu J."/>
            <person name="Wang Z."/>
            <person name="Sha Y."/>
            <person name="Zhang B."/>
            <person name="Wu H."/>
            <person name="Tang D."/>
            <person name="Shen Q."/>
            <person name="Xue P."/>
            <person name="Zou S."/>
            <person name="Wang X."/>
            <person name="Liu X."/>
            <person name="Wang F."/>
            <person name="Yang Y."/>
            <person name="An X."/>
            <person name="Dong Z."/>
            <person name="Zhang K."/>
            <person name="Zhang X."/>
            <person name="Luo M.C."/>
            <person name="Dvorak J."/>
            <person name="Tong Y."/>
            <person name="Wang J."/>
            <person name="Yang H."/>
            <person name="Li Z."/>
            <person name="Wang D."/>
            <person name="Zhang A."/>
            <person name="Wang J."/>
        </authorList>
    </citation>
    <scope>NUCLEOTIDE SEQUENCE</scope>
    <source>
        <strain evidence="2">cv. G1812</strain>
    </source>
</reference>
<name>A0A8R7U6V6_TRIUA</name>